<evidence type="ECO:0000259" key="1">
    <source>
        <dbReference type="Pfam" id="PF00535"/>
    </source>
</evidence>
<dbReference type="InterPro" id="IPR041698">
    <property type="entry name" value="Methyltransf_25"/>
</dbReference>
<dbReference type="SUPFAM" id="SSF53756">
    <property type="entry name" value="UDP-Glycosyltransferase/glycogen phosphorylase"/>
    <property type="match status" value="1"/>
</dbReference>
<dbReference type="PANTHER" id="PTHR22916:SF3">
    <property type="entry name" value="UDP-GLCNAC:BETAGAL BETA-1,3-N-ACETYLGLUCOSAMINYLTRANSFERASE-LIKE PROTEIN 1"/>
    <property type="match status" value="1"/>
</dbReference>
<dbReference type="EMBL" id="CP002580">
    <property type="protein sequence ID" value="AJK44890.1"/>
    <property type="molecule type" value="Genomic_DNA"/>
</dbReference>
<gene>
    <name evidence="3" type="ORF">BGL_1c03480</name>
</gene>
<sequence length="1308" mass="147531">MNDIKKINSLEYWDERFHTGDWDSKLGRQQSRYFAQLAVDHLPLWFRHAVRAADLSVCDWGCAEGDGTDVLAGLFGASRVTGVDFSASAIDNARARYPAIAFTVSNWLADSQPDPMWDVVFSSNTLEHFHDPETVLPALLAHARKCVVLLLPYREFERHVEHHYTFEASNIALAPTAEYSLSHVSVIDSNRINATFWPGTQILLIYARPAFIAASGVALSDLNLNDEQVLALTSELARLREADRERDALIADLNRTVGERDVRLQRLQQEKDAGASLLATISREHASRLHALQRSTVKALVRASALGEREKKYLRENSALLGTLSETKARSDAELAERDATIARLSLDLSSARLSCEHTSRLHAQQRSTMRTLLRASALSEKRYRQKNAALLARLREAAAQHDITIAHCEATISQRDAMIAGCEATISQRDAMIAGCEATISQHDAMIAGCEATISQRDAMIAGCEAKISQHDAMIAGCEAKISQRDAMIAGCEATIAQRDATIAQCDAVIAQLSLELSTIKLTRGWKALTLLHRARRAVTRTVAPYSKGMCSILRGGTFISRCVRHASLPHVGRFLHYARRQGMRSALGRARSHIARVESFRAMQAPAQSPAHDPTTCRLDGLKTYLRDQDYQGVYVMGSCCMGWHEVFKQRPHHIAEYLMAQRYLVVCAMNPTYPEDYTEYLRQESDRLFIVNFDNRLIWSQVVELLAVESKASLFYHLVGTEPGTTPADLKKLKAMGFVICYDYIDEISRDINPGLSDMCLERHRAFMEDEEVLFVASASNLYKPVSKHRSRNLLLAPNGVRLEDWVLEDDMPIPQEIVHIVNEGKPIVGYYGNLATWMDFDCIKALSYRRPDLNIVMIGHDYDGGKGAFAQSRIAELPNVHILPAQKYHRLKFFSRFFDIGIIPFREYELTRSVSPVKMFEYMAQGLPVVATGLEECRHYASCLNADNPDDFVEKVGTALALKNDEAYLEQLRRDAEANTWEKRGAAIAAAMTAMVPRAEDKLLSLVVPTYNMEDLLARCIDSMLAPSQLARLEIIVVNDGSKDQSVSVARRLAAQYPDTIRVIDKENGGHGSCINAGIREAKGRYFKIVDADDWLDRYSLMLHMNFLARTNTDMVITNYLRVFDDGSGELVSYADRLQERAYAIEDLYSALMVDTSILSYAHMHAITYRTELLRKSEIRITEKSFYVDQEYISFPQPHISNACYQDIVLYRYYIGRPGQSVSPEVARKRAPQNLQILRNLIALLESLPAQSASRNYALNIAFHHTWFYLDNSSDTSIHRELLEWWCAQSEDYSRELDQYFHIL</sequence>
<proteinExistence type="predicted"/>
<dbReference type="SUPFAM" id="SSF53448">
    <property type="entry name" value="Nucleotide-diphospho-sugar transferases"/>
    <property type="match status" value="1"/>
</dbReference>
<protein>
    <submittedName>
        <fullName evidence="3">Glycosyltransferase</fullName>
    </submittedName>
</protein>
<dbReference type="InterPro" id="IPR029044">
    <property type="entry name" value="Nucleotide-diphossugar_trans"/>
</dbReference>
<evidence type="ECO:0000313" key="3">
    <source>
        <dbReference type="EMBL" id="AJK44890.1"/>
    </source>
</evidence>
<dbReference type="Pfam" id="PF13649">
    <property type="entry name" value="Methyltransf_25"/>
    <property type="match status" value="1"/>
</dbReference>
<reference evidence="4" key="1">
    <citation type="submission" date="2011-03" db="EMBL/GenBank/DDBJ databases">
        <authorList>
            <person name="Voget S."/>
            <person name="Streit W.R."/>
            <person name="Jaeger K.E."/>
            <person name="Daniel R."/>
        </authorList>
    </citation>
    <scope>NUCLEOTIDE SEQUENCE [LARGE SCALE GENOMIC DNA]</scope>
    <source>
        <strain evidence="4">PG1</strain>
    </source>
</reference>
<dbReference type="InterPro" id="IPR001173">
    <property type="entry name" value="Glyco_trans_2-like"/>
</dbReference>
<dbReference type="InterPro" id="IPR029063">
    <property type="entry name" value="SAM-dependent_MTases_sf"/>
</dbReference>
<reference evidence="3 4" key="2">
    <citation type="journal article" date="2016" name="Appl. Microbiol. Biotechnol.">
        <title>Mutations improving production and secretion of extracellular lipase by Burkholderia glumae PG1.</title>
        <authorList>
            <person name="Knapp A."/>
            <person name="Voget S."/>
            <person name="Gao R."/>
            <person name="Zaburannyi N."/>
            <person name="Krysciak D."/>
            <person name="Breuer M."/>
            <person name="Hauer B."/>
            <person name="Streit W.R."/>
            <person name="Muller R."/>
            <person name="Daniel R."/>
            <person name="Jaeger K.E."/>
        </authorList>
    </citation>
    <scope>NUCLEOTIDE SEQUENCE [LARGE SCALE GENOMIC DNA]</scope>
    <source>
        <strain evidence="3 4">PG1</strain>
    </source>
</reference>
<dbReference type="RefSeq" id="WP_052498241.1">
    <property type="nucleotide sequence ID" value="NZ_CP002580.1"/>
</dbReference>
<keyword evidence="4" id="KW-1185">Reference proteome</keyword>
<dbReference type="Gene3D" id="3.40.50.150">
    <property type="entry name" value="Vaccinia Virus protein VP39"/>
    <property type="match status" value="1"/>
</dbReference>
<dbReference type="CDD" id="cd00761">
    <property type="entry name" value="Glyco_tranf_GTA_type"/>
    <property type="match status" value="1"/>
</dbReference>
<dbReference type="Pfam" id="PF00535">
    <property type="entry name" value="Glycos_transf_2"/>
    <property type="match status" value="1"/>
</dbReference>
<keyword evidence="3" id="KW-0808">Transferase</keyword>
<organism evidence="3 4">
    <name type="scientific">Burkholderia plantarii</name>
    <dbReference type="NCBI Taxonomy" id="41899"/>
    <lineage>
        <taxon>Bacteria</taxon>
        <taxon>Pseudomonadati</taxon>
        <taxon>Pseudomonadota</taxon>
        <taxon>Betaproteobacteria</taxon>
        <taxon>Burkholderiales</taxon>
        <taxon>Burkholderiaceae</taxon>
        <taxon>Burkholderia</taxon>
    </lineage>
</organism>
<evidence type="ECO:0000259" key="2">
    <source>
        <dbReference type="Pfam" id="PF13649"/>
    </source>
</evidence>
<feature type="domain" description="Glycosyltransferase 2-like" evidence="1">
    <location>
        <begin position="1009"/>
        <end position="1132"/>
    </location>
</feature>
<evidence type="ECO:0000313" key="4">
    <source>
        <dbReference type="Proteomes" id="UP000031838"/>
    </source>
</evidence>
<name>A0A0B6RV21_BURPL</name>
<dbReference type="Gene3D" id="1.20.5.340">
    <property type="match status" value="1"/>
</dbReference>
<feature type="domain" description="Methyltransferase" evidence="2">
    <location>
        <begin position="57"/>
        <end position="136"/>
    </location>
</feature>
<dbReference type="GO" id="GO:0016758">
    <property type="term" value="F:hexosyltransferase activity"/>
    <property type="evidence" value="ECO:0007669"/>
    <property type="project" value="UniProtKB-ARBA"/>
</dbReference>
<dbReference type="HOGENOM" id="CLU_009265_0_0_4"/>
<dbReference type="PANTHER" id="PTHR22916">
    <property type="entry name" value="GLYCOSYLTRANSFERASE"/>
    <property type="match status" value="1"/>
</dbReference>
<dbReference type="KEGG" id="bgp:BGL_1c03480"/>
<dbReference type="Proteomes" id="UP000031838">
    <property type="component" value="Chromosome 1"/>
</dbReference>
<dbReference type="Gene3D" id="3.40.50.2000">
    <property type="entry name" value="Glycogen Phosphorylase B"/>
    <property type="match status" value="1"/>
</dbReference>
<dbReference type="Gene3D" id="3.90.550.10">
    <property type="entry name" value="Spore Coat Polysaccharide Biosynthesis Protein SpsA, Chain A"/>
    <property type="match status" value="1"/>
</dbReference>
<dbReference type="SUPFAM" id="SSF53335">
    <property type="entry name" value="S-adenosyl-L-methionine-dependent methyltransferases"/>
    <property type="match status" value="1"/>
</dbReference>
<dbReference type="CDD" id="cd02440">
    <property type="entry name" value="AdoMet_MTases"/>
    <property type="match status" value="1"/>
</dbReference>
<accession>A0A0B6RV21</accession>